<evidence type="ECO:0000313" key="2">
    <source>
        <dbReference type="EMBL" id="KKZ73684.1"/>
    </source>
</evidence>
<proteinExistence type="predicted"/>
<organism evidence="2 3">
    <name type="scientific">Streptomyces showdoensis</name>
    <dbReference type="NCBI Taxonomy" id="68268"/>
    <lineage>
        <taxon>Bacteria</taxon>
        <taxon>Bacillati</taxon>
        <taxon>Actinomycetota</taxon>
        <taxon>Actinomycetes</taxon>
        <taxon>Kitasatosporales</taxon>
        <taxon>Streptomycetaceae</taxon>
        <taxon>Streptomyces</taxon>
    </lineage>
</organism>
<dbReference type="RefSeq" id="WP_046907544.1">
    <property type="nucleotide sequence ID" value="NZ_BAAAXG010000013.1"/>
</dbReference>
<keyword evidence="3" id="KW-1185">Reference proteome</keyword>
<dbReference type="AlphaFoldDB" id="A0A2P2GQA0"/>
<dbReference type="Proteomes" id="UP000265325">
    <property type="component" value="Unassembled WGS sequence"/>
</dbReference>
<protein>
    <submittedName>
        <fullName evidence="2">Uncharacterized protein</fullName>
    </submittedName>
</protein>
<dbReference type="EMBL" id="LAQS01000014">
    <property type="protein sequence ID" value="KKZ73684.1"/>
    <property type="molecule type" value="Genomic_DNA"/>
</dbReference>
<evidence type="ECO:0000256" key="1">
    <source>
        <dbReference type="SAM" id="MobiDB-lite"/>
    </source>
</evidence>
<reference evidence="2 3" key="1">
    <citation type="submission" date="2015-05" db="EMBL/GenBank/DDBJ databases">
        <title>Draft Genome assembly of Streptomyces showdoensis.</title>
        <authorList>
            <person name="Thapa K.K."/>
            <person name="Metsa-Ketela M."/>
        </authorList>
    </citation>
    <scope>NUCLEOTIDE SEQUENCE [LARGE SCALE GENOMIC DNA]</scope>
    <source>
        <strain evidence="2 3">ATCC 15227</strain>
    </source>
</reference>
<feature type="region of interest" description="Disordered" evidence="1">
    <location>
        <begin position="1"/>
        <end position="53"/>
    </location>
</feature>
<evidence type="ECO:0000313" key="3">
    <source>
        <dbReference type="Proteomes" id="UP000265325"/>
    </source>
</evidence>
<sequence length="102" mass="9861">MKKPTGRRSAPAAPGVTEGRVDTVDPTVSGGSPSFRARGKASAPSTDATGRPVIDGTAGLLLITQSTDGTVLPVGGSVGVKAAHRLELAGGGATATIVGTAP</sequence>
<comment type="caution">
    <text evidence="2">The sequence shown here is derived from an EMBL/GenBank/DDBJ whole genome shotgun (WGS) entry which is preliminary data.</text>
</comment>
<name>A0A2P2GQA0_STREW</name>
<accession>A0A2P2GQA0</accession>
<gene>
    <name evidence="2" type="ORF">VO63_11200</name>
</gene>